<feature type="chain" id="PRO_5013267159" description="Protein ecm33" evidence="7">
    <location>
        <begin position="20"/>
        <end position="387"/>
    </location>
</feature>
<dbReference type="Pfam" id="PF12454">
    <property type="entry name" value="Ecm33"/>
    <property type="match status" value="1"/>
</dbReference>
<dbReference type="InterPro" id="IPR036941">
    <property type="entry name" value="Rcpt_L-dom_sf"/>
</dbReference>
<dbReference type="PANTHER" id="PTHR31018:SF3">
    <property type="entry name" value="RECEPTOR PROTEIN-TYROSINE KINASE"/>
    <property type="match status" value="1"/>
</dbReference>
<keyword evidence="5" id="KW-0325">Glycoprotein</keyword>
<dbReference type="InterPro" id="IPR051648">
    <property type="entry name" value="CWI-Assembly_Regulator"/>
</dbReference>
<evidence type="ECO:0000256" key="1">
    <source>
        <dbReference type="ARBA" id="ARBA00004191"/>
    </source>
</evidence>
<feature type="compositionally biased region" description="Low complexity" evidence="6">
    <location>
        <begin position="346"/>
        <end position="360"/>
    </location>
</feature>
<dbReference type="GO" id="GO:0009277">
    <property type="term" value="C:fungal-type cell wall"/>
    <property type="evidence" value="ECO:0007669"/>
    <property type="project" value="TreeGrafter"/>
</dbReference>
<proteinExistence type="predicted"/>
<reference evidence="8 9" key="1">
    <citation type="submission" date="2015-07" db="EMBL/GenBank/DDBJ databases">
        <title>Emmonsia species relationships and genome sequence.</title>
        <authorList>
            <consortium name="The Broad Institute Genomics Platform"/>
            <person name="Cuomo C.A."/>
            <person name="Munoz J.F."/>
            <person name="Imamovic A."/>
            <person name="Priest M.E."/>
            <person name="Young S."/>
            <person name="Clay O.K."/>
            <person name="McEwen J.G."/>
        </authorList>
    </citation>
    <scope>NUCLEOTIDE SEQUENCE [LARGE SCALE GENOMIC DNA]</scope>
    <source>
        <strain evidence="8 9">UAMH 9510</strain>
    </source>
</reference>
<evidence type="ECO:0000313" key="8">
    <source>
        <dbReference type="EMBL" id="OJD09889.1"/>
    </source>
</evidence>
<dbReference type="EMBL" id="LGRN01001063">
    <property type="protein sequence ID" value="OJD09889.1"/>
    <property type="molecule type" value="Genomic_DNA"/>
</dbReference>
<name>A0A1J9NZ80_9EURO</name>
<feature type="signal peptide" evidence="7">
    <location>
        <begin position="1"/>
        <end position="19"/>
    </location>
</feature>
<dbReference type="Proteomes" id="UP000182235">
    <property type="component" value="Unassembled WGS sequence"/>
</dbReference>
<comment type="subcellular location">
    <subcellularLocation>
        <location evidence="1">Secreted</location>
        <location evidence="1">Cell wall</location>
    </subcellularLocation>
</comment>
<dbReference type="AlphaFoldDB" id="A0A1J9NZ80"/>
<evidence type="ECO:0000256" key="2">
    <source>
        <dbReference type="ARBA" id="ARBA00022512"/>
    </source>
</evidence>
<dbReference type="VEuPathDB" id="FungiDB:AJ78_08875"/>
<evidence type="ECO:0000313" key="9">
    <source>
        <dbReference type="Proteomes" id="UP000182235"/>
    </source>
</evidence>
<dbReference type="GO" id="GO:0009986">
    <property type="term" value="C:cell surface"/>
    <property type="evidence" value="ECO:0007669"/>
    <property type="project" value="TreeGrafter"/>
</dbReference>
<protein>
    <recommendedName>
        <fullName evidence="10">Protein ecm33</fullName>
    </recommendedName>
</protein>
<accession>A0A1J9NZ80</accession>
<dbReference type="OrthoDB" id="536881at2759"/>
<dbReference type="STRING" id="1447872.A0A1J9NZ80"/>
<evidence type="ECO:0000256" key="7">
    <source>
        <dbReference type="SAM" id="SignalP"/>
    </source>
</evidence>
<evidence type="ECO:0000256" key="5">
    <source>
        <dbReference type="ARBA" id="ARBA00023180"/>
    </source>
</evidence>
<gene>
    <name evidence="8" type="ORF">AJ78_08875</name>
</gene>
<dbReference type="SUPFAM" id="SSF52058">
    <property type="entry name" value="L domain-like"/>
    <property type="match status" value="2"/>
</dbReference>
<dbReference type="GO" id="GO:0005886">
    <property type="term" value="C:plasma membrane"/>
    <property type="evidence" value="ECO:0007669"/>
    <property type="project" value="TreeGrafter"/>
</dbReference>
<dbReference type="GO" id="GO:0031505">
    <property type="term" value="P:fungal-type cell wall organization"/>
    <property type="evidence" value="ECO:0007669"/>
    <property type="project" value="TreeGrafter"/>
</dbReference>
<keyword evidence="9" id="KW-1185">Reference proteome</keyword>
<sequence length="387" mass="41368">MAIMKYILPALAIAGLAVGQNSCKGPKTLENQGDANALSSCKKFDGDLIIAAKYPKGEIRLESIQEITGSLIAKGTQNLTALFAPQLRSISDTFMLSGAIELRTIQCDSLTQVGALNFEALPNVQQLAFTKGINTAKSVRISNTDLNNLKGIELEIVGDMEISNNPHLMEADVAQITNITGYCSFSANHMDLKISFPRLEGALNMTFRNASTVDLPSLKKTEGLLGFYSNYFESFYAPNLTSTGDLVFADNPAVNNISLPALETIRGAFQIANNTDLATIDGVPSLKTIYGALDFTGKISKVKLPKLDEVRGEFNLQTTEDLDCNALKAEVRTVGHWTCLPKEKNPQTGTTPTGGQKPKPSSAGGPLSPSTGMVMLALIGGLISFAL</sequence>
<evidence type="ECO:0000256" key="3">
    <source>
        <dbReference type="ARBA" id="ARBA00022525"/>
    </source>
</evidence>
<feature type="region of interest" description="Disordered" evidence="6">
    <location>
        <begin position="339"/>
        <end position="367"/>
    </location>
</feature>
<keyword evidence="4 7" id="KW-0732">Signal</keyword>
<comment type="caution">
    <text evidence="8">The sequence shown here is derived from an EMBL/GenBank/DDBJ whole genome shotgun (WGS) entry which is preliminary data.</text>
</comment>
<dbReference type="Gene3D" id="3.80.20.20">
    <property type="entry name" value="Receptor L-domain"/>
    <property type="match status" value="1"/>
</dbReference>
<evidence type="ECO:0000256" key="6">
    <source>
        <dbReference type="SAM" id="MobiDB-lite"/>
    </source>
</evidence>
<evidence type="ECO:0000256" key="4">
    <source>
        <dbReference type="ARBA" id="ARBA00022729"/>
    </source>
</evidence>
<organism evidence="8 9">
    <name type="scientific">Emergomyces pasteurianus Ep9510</name>
    <dbReference type="NCBI Taxonomy" id="1447872"/>
    <lineage>
        <taxon>Eukaryota</taxon>
        <taxon>Fungi</taxon>
        <taxon>Dikarya</taxon>
        <taxon>Ascomycota</taxon>
        <taxon>Pezizomycotina</taxon>
        <taxon>Eurotiomycetes</taxon>
        <taxon>Eurotiomycetidae</taxon>
        <taxon>Onygenales</taxon>
        <taxon>Ajellomycetaceae</taxon>
        <taxon>Emergomyces</taxon>
    </lineage>
</organism>
<keyword evidence="3" id="KW-0964">Secreted</keyword>
<evidence type="ECO:0008006" key="10">
    <source>
        <dbReference type="Google" id="ProtNLM"/>
    </source>
</evidence>
<keyword evidence="2" id="KW-0134">Cell wall</keyword>
<dbReference type="PANTHER" id="PTHR31018">
    <property type="entry name" value="SPORULATION-SPECIFIC PROTEIN-RELATED"/>
    <property type="match status" value="1"/>
</dbReference>